<name>F0XLH7_GROCL</name>
<keyword evidence="1" id="KW-0378">Hydrolase</keyword>
<dbReference type="eggNOG" id="ENOG502QPJ0">
    <property type="taxonomic scope" value="Eukaryota"/>
</dbReference>
<dbReference type="Gene3D" id="3.40.720.10">
    <property type="entry name" value="Alkaline Phosphatase, subunit A"/>
    <property type="match status" value="1"/>
</dbReference>
<dbReference type="PANTHER" id="PTHR31956:SF1">
    <property type="entry name" value="NON-SPECIFIC PHOSPHOLIPASE C1"/>
    <property type="match status" value="1"/>
</dbReference>
<evidence type="ECO:0000313" key="3">
    <source>
        <dbReference type="EMBL" id="EFX01061.1"/>
    </source>
</evidence>
<dbReference type="InterPro" id="IPR007312">
    <property type="entry name" value="Phosphoesterase"/>
</dbReference>
<dbReference type="GeneID" id="25979389"/>
<feature type="signal peptide" evidence="2">
    <location>
        <begin position="1"/>
        <end position="22"/>
    </location>
</feature>
<gene>
    <name evidence="3" type="ORF">CMQ_6003</name>
</gene>
<dbReference type="RefSeq" id="XP_014170543.1">
    <property type="nucleotide sequence ID" value="XM_014315068.1"/>
</dbReference>
<dbReference type="CDD" id="cd16014">
    <property type="entry name" value="PLC"/>
    <property type="match status" value="1"/>
</dbReference>
<evidence type="ECO:0000313" key="4">
    <source>
        <dbReference type="Proteomes" id="UP000007796"/>
    </source>
</evidence>
<dbReference type="InParanoid" id="F0XLH7"/>
<dbReference type="PANTHER" id="PTHR31956">
    <property type="entry name" value="NON-SPECIFIC PHOSPHOLIPASE C4-RELATED"/>
    <property type="match status" value="1"/>
</dbReference>
<keyword evidence="4" id="KW-1185">Reference proteome</keyword>
<dbReference type="GO" id="GO:0042578">
    <property type="term" value="F:phosphoric ester hydrolase activity"/>
    <property type="evidence" value="ECO:0007669"/>
    <property type="project" value="UniProtKB-ARBA"/>
</dbReference>
<feature type="chain" id="PRO_5003264022" evidence="2">
    <location>
        <begin position="23"/>
        <end position="647"/>
    </location>
</feature>
<evidence type="ECO:0000256" key="2">
    <source>
        <dbReference type="SAM" id="SignalP"/>
    </source>
</evidence>
<accession>F0XLH7</accession>
<dbReference type="Proteomes" id="UP000007796">
    <property type="component" value="Unassembled WGS sequence"/>
</dbReference>
<dbReference type="STRING" id="655863.F0XLH7"/>
<dbReference type="OrthoDB" id="5135119at2759"/>
<protein>
    <submittedName>
        <fullName evidence="3">Non-hemolytic phospholipase c</fullName>
    </submittedName>
</protein>
<dbReference type="EMBL" id="GL629794">
    <property type="protein sequence ID" value="EFX01061.1"/>
    <property type="molecule type" value="Genomic_DNA"/>
</dbReference>
<evidence type="ECO:0000256" key="1">
    <source>
        <dbReference type="ARBA" id="ARBA00022801"/>
    </source>
</evidence>
<proteinExistence type="predicted"/>
<reference evidence="3 4" key="1">
    <citation type="journal article" date="2011" name="Proc. Natl. Acad. Sci. U.S.A.">
        <title>Genome and transcriptome analyses of the mountain pine beetle-fungal symbiont Grosmannia clavigera, a lodgepole pine pathogen.</title>
        <authorList>
            <person name="DiGuistini S."/>
            <person name="Wang Y."/>
            <person name="Liao N.Y."/>
            <person name="Taylor G."/>
            <person name="Tanguay P."/>
            <person name="Feau N."/>
            <person name="Henrissat B."/>
            <person name="Chan S.K."/>
            <person name="Hesse-Orce U."/>
            <person name="Alamouti S.M."/>
            <person name="Tsui C.K.M."/>
            <person name="Docking R.T."/>
            <person name="Levasseur A."/>
            <person name="Haridas S."/>
            <person name="Robertson G."/>
            <person name="Birol I."/>
            <person name="Holt R.A."/>
            <person name="Marra M.A."/>
            <person name="Hamelin R.C."/>
            <person name="Hirst M."/>
            <person name="Jones S.J.M."/>
            <person name="Bohlmann J."/>
            <person name="Breuil C."/>
        </authorList>
    </citation>
    <scope>NUCLEOTIDE SEQUENCE [LARGE SCALE GENOMIC DNA]</scope>
    <source>
        <strain evidence="4">kw1407 / UAMH 11150</strain>
    </source>
</reference>
<sequence>MLSLRASSAAAVAALAVTAAAGSLTDIKHIVLFMQENRAFDHYFGTMAGVRGFADPNVHVNPDGHSIFEQLVSSSLTNASDVLKPWYLNYLGGSWVNATQCMTAGSNSWQAMHGVYNDGLVNHWAEDDTPYSWGHFTRDEVPTHFDIAEGWTESILAATDPNRIHWLSNSVNTPGTPSNPDGAGGMILDNTATPGCEAAHFNCYPFTWKTFPEYLEAAGVSWQVFQDVDNFEDNPLAYFVQYQNATNGSALRTKGDSYEHTLDVFYARARNGTLPQVSWIIGPAELSEHPPYLPSDGAWLQKQVVDAVTQGAAYESTALFITYDEIGGWGDHVLPIVPPNGTAGEWIDDPYGTYGWVPVGPGYRVPSYIISPWTRGGNVFVEHADHSSETMFVEQWAAANGYEGVYSEELTPWRRAHMSNLVAAFDFEHPDYSLPSITAAPTPLMDTDAADDDYSGDVATLGSLTGPYVGLAACLSAHAVVQPPVPYGSANVAQNLSRLVEDGFKRVRGGLTEGRYLTLEMDGHALANVDGQRIQAAVASADHRDVRQRWILHVQEDEQTLDRPPNRFTLQSALDGTYISSCLGRLTANATAAQPLVFSYHAATAGFSLALGTDANKTHAKLTSSGSVRWDGEATDHFAIYSVTYKD</sequence>
<dbReference type="Pfam" id="PF04185">
    <property type="entry name" value="Phosphoesterase"/>
    <property type="match status" value="1"/>
</dbReference>
<organism evidence="4">
    <name type="scientific">Grosmannia clavigera (strain kw1407 / UAMH 11150)</name>
    <name type="common">Blue stain fungus</name>
    <name type="synonym">Graphiocladiella clavigera</name>
    <dbReference type="NCBI Taxonomy" id="655863"/>
    <lineage>
        <taxon>Eukaryota</taxon>
        <taxon>Fungi</taxon>
        <taxon>Dikarya</taxon>
        <taxon>Ascomycota</taxon>
        <taxon>Pezizomycotina</taxon>
        <taxon>Sordariomycetes</taxon>
        <taxon>Sordariomycetidae</taxon>
        <taxon>Ophiostomatales</taxon>
        <taxon>Ophiostomataceae</taxon>
        <taxon>Leptographium</taxon>
    </lineage>
</organism>
<keyword evidence="2" id="KW-0732">Signal</keyword>
<dbReference type="AlphaFoldDB" id="F0XLH7"/>
<dbReference type="InterPro" id="IPR017850">
    <property type="entry name" value="Alkaline_phosphatase_core_sf"/>
</dbReference>
<dbReference type="HOGENOM" id="CLU_008770_3_0_1"/>